<dbReference type="Proteomes" id="UP000029066">
    <property type="component" value="Unassembled WGS sequence"/>
</dbReference>
<gene>
    <name evidence="2" type="ORF">BISA_2220</name>
</gene>
<feature type="region of interest" description="Disordered" evidence="1">
    <location>
        <begin position="297"/>
        <end position="321"/>
    </location>
</feature>
<evidence type="ECO:0000256" key="1">
    <source>
        <dbReference type="SAM" id="MobiDB-lite"/>
    </source>
</evidence>
<dbReference type="STRING" id="1437607.BISA_2220"/>
<proteinExistence type="predicted"/>
<name>A0A087D5P8_9BIFI</name>
<organism evidence="2 3">
    <name type="scientific">Bifidobacterium saguini DSM 23967</name>
    <dbReference type="NCBI Taxonomy" id="1437607"/>
    <lineage>
        <taxon>Bacteria</taxon>
        <taxon>Bacillati</taxon>
        <taxon>Actinomycetota</taxon>
        <taxon>Actinomycetes</taxon>
        <taxon>Bifidobacteriales</taxon>
        <taxon>Bifidobacteriaceae</taxon>
        <taxon>Bifidobacterium</taxon>
    </lineage>
</organism>
<dbReference type="EMBL" id="JGZN01000020">
    <property type="protein sequence ID" value="KFI90848.1"/>
    <property type="molecule type" value="Genomic_DNA"/>
</dbReference>
<sequence>MILTESDLESDTSLQFEETKRIGDVFYALTADPWNGSMNRFSMPTLNYGDKASVTVIRPSSFHGDDEWMNAGDPEGVRIRDDIREHGHDGVEDGPEAISAAIIDHYRKSGWDAGEYLVGSQGHQVLVVAAAADGYGTAKALAEELDDWCNGRVYEVQAYKRIQWTDGHGGSFDSWELADCMGGVYLTGDYDSWLRIAQANLDPDDPINPPEPDPDIHRIAQPPIGVDDPGTLNEADYLLRNLQADLSSAFEQIDALQHLDGDEGLAALAGRLHDSFEMLDAAVHDAQSTVLKRIDEIPEASQWDPSNPLRASSAASDGRTR</sequence>
<evidence type="ECO:0000313" key="2">
    <source>
        <dbReference type="EMBL" id="KFI90848.1"/>
    </source>
</evidence>
<feature type="compositionally biased region" description="Polar residues" evidence="1">
    <location>
        <begin position="303"/>
        <end position="315"/>
    </location>
</feature>
<accession>A0A087D5P8</accession>
<reference evidence="2 3" key="1">
    <citation type="submission" date="2014-03" db="EMBL/GenBank/DDBJ databases">
        <title>Genomics of Bifidobacteria.</title>
        <authorList>
            <person name="Ventura M."/>
            <person name="Milani C."/>
            <person name="Lugli G.A."/>
        </authorList>
    </citation>
    <scope>NUCLEOTIDE SEQUENCE [LARGE SCALE GENOMIC DNA]</scope>
    <source>
        <strain evidence="2 3">DSM 23967</strain>
    </source>
</reference>
<evidence type="ECO:0000313" key="3">
    <source>
        <dbReference type="Proteomes" id="UP000029066"/>
    </source>
</evidence>
<protein>
    <submittedName>
        <fullName evidence="2">Uncharacterized protein</fullName>
    </submittedName>
</protein>
<dbReference type="AlphaFoldDB" id="A0A087D5P8"/>
<comment type="caution">
    <text evidence="2">The sequence shown here is derived from an EMBL/GenBank/DDBJ whole genome shotgun (WGS) entry which is preliminary data.</text>
</comment>